<dbReference type="Proteomes" id="UP000481109">
    <property type="component" value="Unassembled WGS sequence"/>
</dbReference>
<organism evidence="1 2">
    <name type="scientific">Streptomyces mesophilus</name>
    <dbReference type="NCBI Taxonomy" id="1775132"/>
    <lineage>
        <taxon>Bacteria</taxon>
        <taxon>Bacillati</taxon>
        <taxon>Actinomycetota</taxon>
        <taxon>Actinomycetes</taxon>
        <taxon>Kitasatosporales</taxon>
        <taxon>Streptomycetaceae</taxon>
        <taxon>Streptomyces</taxon>
    </lineage>
</organism>
<comment type="caution">
    <text evidence="1">The sequence shown here is derived from an EMBL/GenBank/DDBJ whole genome shotgun (WGS) entry which is preliminary data.</text>
</comment>
<sequence>MIELKPPQVDGEQLRKVHARSVQGPPATLYPHPCTFQNQTLLVGGITMRNYKKKTASAVLGGAMAGGLLLAGGSPAAATSCSLTAGNVLKTSGARVTGYGAWSGDCGYMKIRIQQKVLGVWFTKNTDGFDASDEKVGTVAVSTPCSGTQTWRVWIDGEGTDPRTGSSKSITC</sequence>
<evidence type="ECO:0000313" key="2">
    <source>
        <dbReference type="Proteomes" id="UP000481109"/>
    </source>
</evidence>
<reference evidence="1 2" key="1">
    <citation type="submission" date="2020-02" db="EMBL/GenBank/DDBJ databases">
        <title>Whole-genome analyses of novel actinobacteria.</title>
        <authorList>
            <person name="Sahin N."/>
            <person name="Tokatli A."/>
        </authorList>
    </citation>
    <scope>NUCLEOTIDE SEQUENCE [LARGE SCALE GENOMIC DNA]</scope>
    <source>
        <strain evidence="1 2">YC504</strain>
    </source>
</reference>
<keyword evidence="2" id="KW-1185">Reference proteome</keyword>
<dbReference type="AlphaFoldDB" id="A0A6G4XM33"/>
<dbReference type="RefSeq" id="WP_165333342.1">
    <property type="nucleotide sequence ID" value="NZ_JAAKZW010000080.1"/>
</dbReference>
<accession>A0A6G4XM33</accession>
<name>A0A6G4XM33_9ACTN</name>
<gene>
    <name evidence="1" type="ORF">G6045_19810</name>
</gene>
<evidence type="ECO:0000313" key="1">
    <source>
        <dbReference type="EMBL" id="NGO77887.1"/>
    </source>
</evidence>
<protein>
    <submittedName>
        <fullName evidence="1">Uncharacterized protein</fullName>
    </submittedName>
</protein>
<dbReference type="EMBL" id="JAAKZW010000080">
    <property type="protein sequence ID" value="NGO77887.1"/>
    <property type="molecule type" value="Genomic_DNA"/>
</dbReference>
<proteinExistence type="predicted"/>